<dbReference type="EMBL" id="MVBM01000002">
    <property type="protein sequence ID" value="OOK78748.1"/>
    <property type="molecule type" value="Genomic_DNA"/>
</dbReference>
<protein>
    <submittedName>
        <fullName evidence="2">Putative transcriptional regulatory protein</fullName>
    </submittedName>
</protein>
<reference evidence="1 4" key="2">
    <citation type="submission" date="2020-07" db="EMBL/GenBank/DDBJ databases">
        <title>Mycobacterium kansasii (former subtype) with zoonotic potential isolated from diseased indoor pet cat, Japan.</title>
        <authorList>
            <person name="Fukano H."/>
            <person name="Terazono T."/>
            <person name="Hoshino Y."/>
        </authorList>
    </citation>
    <scope>NUCLEOTIDE SEQUENCE [LARGE SCALE GENOMIC DNA]</scope>
    <source>
        <strain evidence="1 4">Kuro-I</strain>
    </source>
</reference>
<dbReference type="Proteomes" id="UP000516380">
    <property type="component" value="Chromosome"/>
</dbReference>
<evidence type="ECO:0000313" key="3">
    <source>
        <dbReference type="Proteomes" id="UP000189229"/>
    </source>
</evidence>
<evidence type="ECO:0000313" key="4">
    <source>
        <dbReference type="Proteomes" id="UP000516380"/>
    </source>
</evidence>
<accession>A0A1V3XI18</accession>
<dbReference type="EMBL" id="AP023343">
    <property type="protein sequence ID" value="BCI85803.1"/>
    <property type="molecule type" value="Genomic_DNA"/>
</dbReference>
<keyword evidence="4" id="KW-1185">Reference proteome</keyword>
<sequence>MAWLAEMPQLSDFARDLTGLTGDDPDDAKYLVRVVVSLMYWPGEDDDAERRLVDKFVAPMFA</sequence>
<organism evidence="2 3">
    <name type="scientific">Mycobacterium kansasii</name>
    <dbReference type="NCBI Taxonomy" id="1768"/>
    <lineage>
        <taxon>Bacteria</taxon>
        <taxon>Bacillati</taxon>
        <taxon>Actinomycetota</taxon>
        <taxon>Actinomycetes</taxon>
        <taxon>Mycobacteriales</taxon>
        <taxon>Mycobacteriaceae</taxon>
        <taxon>Mycobacterium</taxon>
    </lineage>
</organism>
<proteinExistence type="predicted"/>
<evidence type="ECO:0000313" key="2">
    <source>
        <dbReference type="EMBL" id="OOK78748.1"/>
    </source>
</evidence>
<evidence type="ECO:0000313" key="1">
    <source>
        <dbReference type="EMBL" id="BCI85803.1"/>
    </source>
</evidence>
<dbReference type="Proteomes" id="UP000189229">
    <property type="component" value="Unassembled WGS sequence"/>
</dbReference>
<reference evidence="2 3" key="1">
    <citation type="submission" date="2017-02" db="EMBL/GenBank/DDBJ databases">
        <title>Complete genome sequences of Mycobacterium kansasii strains isolated from rhesus macaques.</title>
        <authorList>
            <person name="Panda A."/>
            <person name="Nagaraj S."/>
            <person name="Zhao X."/>
            <person name="Tettelin H."/>
            <person name="Detolla L.J."/>
        </authorList>
    </citation>
    <scope>NUCLEOTIDE SEQUENCE [LARGE SCALE GENOMIC DNA]</scope>
    <source>
        <strain evidence="2 3">11-3813</strain>
    </source>
</reference>
<name>A0A1V3XI18_MYCKA</name>
<dbReference type="AlphaFoldDB" id="A0A1V3XI18"/>
<gene>
    <name evidence="2" type="ORF">BZL30_3021</name>
    <name evidence="1" type="ORF">NIIDMKKI_10090</name>
</gene>